<accession>A0AAE7EHB9</accession>
<evidence type="ECO:0008006" key="3">
    <source>
        <dbReference type="Google" id="ProtNLM"/>
    </source>
</evidence>
<dbReference type="AlphaFoldDB" id="A0AAE7EHB9"/>
<dbReference type="Proteomes" id="UP000503464">
    <property type="component" value="Chromosome"/>
</dbReference>
<sequence length="185" mass="21228">MNNPYKECKTYETSNFIIRLISIDDAESLLKCYSDVNSRPHFNSDMCAGNFNFNTIEEMKNSIIGWLGCYDREEFVRFSIVNKEKNLAVGTIEMFGSVGAYKVNTGVLRLDILSCYENEEYLNEIFLLCAESFFEEFGVERVITKAIPLAKGRIDSLVGLGFEKYEFPDRENYYALSKKTTILNG</sequence>
<reference evidence="2" key="1">
    <citation type="submission" date="2020-03" db="EMBL/GenBank/DDBJ databases">
        <title>Genome sequences of seven Enterobacteriaceae strains isolated from Canadian wastewater treatment facilities.</title>
        <authorList>
            <person name="Huang H."/>
            <person name="Chmara J.T."/>
            <person name="Duceppe M.-O."/>
        </authorList>
    </citation>
    <scope>NUCLEOTIDE SEQUENCE [LARGE SCALE GENOMIC DNA]</scope>
    <source>
        <strain evidence="2">Biosolid 3</strain>
    </source>
</reference>
<evidence type="ECO:0000313" key="1">
    <source>
        <dbReference type="EMBL" id="QKJ58600.1"/>
    </source>
</evidence>
<name>A0AAE7EHB9_SERFO</name>
<protein>
    <recommendedName>
        <fullName evidence="3">N-acetyltransferase domain-containing protein</fullName>
    </recommendedName>
</protein>
<dbReference type="InterPro" id="IPR016181">
    <property type="entry name" value="Acyl_CoA_acyltransferase"/>
</dbReference>
<organism evidence="1 2">
    <name type="scientific">Serratia fonticola</name>
    <dbReference type="NCBI Taxonomy" id="47917"/>
    <lineage>
        <taxon>Bacteria</taxon>
        <taxon>Pseudomonadati</taxon>
        <taxon>Pseudomonadota</taxon>
        <taxon>Gammaproteobacteria</taxon>
        <taxon>Enterobacterales</taxon>
        <taxon>Yersiniaceae</taxon>
        <taxon>Serratia</taxon>
    </lineage>
</organism>
<dbReference type="SUPFAM" id="SSF55729">
    <property type="entry name" value="Acyl-CoA N-acyltransferases (Nat)"/>
    <property type="match status" value="1"/>
</dbReference>
<dbReference type="RefSeq" id="WP_173409054.1">
    <property type="nucleotide sequence ID" value="NZ_CP054160.3"/>
</dbReference>
<gene>
    <name evidence="1" type="ORF">G9399_09770</name>
</gene>
<proteinExistence type="predicted"/>
<dbReference type="Gene3D" id="3.40.630.30">
    <property type="match status" value="1"/>
</dbReference>
<evidence type="ECO:0000313" key="2">
    <source>
        <dbReference type="Proteomes" id="UP000503464"/>
    </source>
</evidence>
<dbReference type="EMBL" id="CP054160">
    <property type="protein sequence ID" value="QKJ58600.1"/>
    <property type="molecule type" value="Genomic_DNA"/>
</dbReference>